<organism evidence="3 4">
    <name type="scientific">Zopfia rhizophila CBS 207.26</name>
    <dbReference type="NCBI Taxonomy" id="1314779"/>
    <lineage>
        <taxon>Eukaryota</taxon>
        <taxon>Fungi</taxon>
        <taxon>Dikarya</taxon>
        <taxon>Ascomycota</taxon>
        <taxon>Pezizomycotina</taxon>
        <taxon>Dothideomycetes</taxon>
        <taxon>Dothideomycetes incertae sedis</taxon>
        <taxon>Zopfiaceae</taxon>
        <taxon>Zopfia</taxon>
    </lineage>
</organism>
<dbReference type="OrthoDB" id="3793504at2759"/>
<gene>
    <name evidence="3" type="ORF">K469DRAFT_103837</name>
</gene>
<evidence type="ECO:0000256" key="1">
    <source>
        <dbReference type="SAM" id="Phobius"/>
    </source>
</evidence>
<protein>
    <recommendedName>
        <fullName evidence="2">DUF6594 domain-containing protein</fullName>
    </recommendedName>
</protein>
<dbReference type="AlphaFoldDB" id="A0A6A6ECV5"/>
<feature type="transmembrane region" description="Helical" evidence="1">
    <location>
        <begin position="199"/>
        <end position="222"/>
    </location>
</feature>
<sequence>MGSTKYRYTPFYDDMAQYPGLAIFHRFSGPWAWILHDGTQEVLEKEKIVNDALAGIQAARGSATILTVTDCLRIHMEGNSDLNGKIRDYKDSIRNYSRDLYLSYKISKLPDPAQYYSNYLKQYQGLFDHGIFGPTGESAEVYQPNPSPDMCAWKTIPDADIFTSYIVDNSEWIEKHIWSRLRRFSKRGKQPHHTPERTYVWYDVIVAFMDTVTCIFVPLLLTVSMFALISIRSIKIRVAIVGVFGLLFSLSVKVMGGHPSRGEVFAATAAFYAVASVFVGTTSANTACN</sequence>
<dbReference type="PANTHER" id="PTHR34502">
    <property type="entry name" value="DUF6594 DOMAIN-CONTAINING PROTEIN-RELATED"/>
    <property type="match status" value="1"/>
</dbReference>
<evidence type="ECO:0000259" key="2">
    <source>
        <dbReference type="Pfam" id="PF20237"/>
    </source>
</evidence>
<feature type="domain" description="DUF6594" evidence="2">
    <location>
        <begin position="10"/>
        <end position="274"/>
    </location>
</feature>
<name>A0A6A6ECV5_9PEZI</name>
<accession>A0A6A6ECV5</accession>
<keyword evidence="4" id="KW-1185">Reference proteome</keyword>
<feature type="transmembrane region" description="Helical" evidence="1">
    <location>
        <begin position="234"/>
        <end position="252"/>
    </location>
</feature>
<dbReference type="PANTHER" id="PTHR34502:SF4">
    <property type="entry name" value="DUF6594 DOMAIN-CONTAINING PROTEIN"/>
    <property type="match status" value="1"/>
</dbReference>
<reference evidence="3" key="1">
    <citation type="journal article" date="2020" name="Stud. Mycol.">
        <title>101 Dothideomycetes genomes: a test case for predicting lifestyles and emergence of pathogens.</title>
        <authorList>
            <person name="Haridas S."/>
            <person name="Albert R."/>
            <person name="Binder M."/>
            <person name="Bloem J."/>
            <person name="Labutti K."/>
            <person name="Salamov A."/>
            <person name="Andreopoulos B."/>
            <person name="Baker S."/>
            <person name="Barry K."/>
            <person name="Bills G."/>
            <person name="Bluhm B."/>
            <person name="Cannon C."/>
            <person name="Castanera R."/>
            <person name="Culley D."/>
            <person name="Daum C."/>
            <person name="Ezra D."/>
            <person name="Gonzalez J."/>
            <person name="Henrissat B."/>
            <person name="Kuo A."/>
            <person name="Liang C."/>
            <person name="Lipzen A."/>
            <person name="Lutzoni F."/>
            <person name="Magnuson J."/>
            <person name="Mondo S."/>
            <person name="Nolan M."/>
            <person name="Ohm R."/>
            <person name="Pangilinan J."/>
            <person name="Park H.-J."/>
            <person name="Ramirez L."/>
            <person name="Alfaro M."/>
            <person name="Sun H."/>
            <person name="Tritt A."/>
            <person name="Yoshinaga Y."/>
            <person name="Zwiers L.-H."/>
            <person name="Turgeon B."/>
            <person name="Goodwin S."/>
            <person name="Spatafora J."/>
            <person name="Crous P."/>
            <person name="Grigoriev I."/>
        </authorList>
    </citation>
    <scope>NUCLEOTIDE SEQUENCE</scope>
    <source>
        <strain evidence="3">CBS 207.26</strain>
    </source>
</reference>
<dbReference type="EMBL" id="ML994626">
    <property type="protein sequence ID" value="KAF2187646.1"/>
    <property type="molecule type" value="Genomic_DNA"/>
</dbReference>
<dbReference type="Pfam" id="PF20237">
    <property type="entry name" value="DUF6594"/>
    <property type="match status" value="1"/>
</dbReference>
<dbReference type="Proteomes" id="UP000800200">
    <property type="component" value="Unassembled WGS sequence"/>
</dbReference>
<feature type="transmembrane region" description="Helical" evidence="1">
    <location>
        <begin position="264"/>
        <end position="284"/>
    </location>
</feature>
<proteinExistence type="predicted"/>
<keyword evidence="1" id="KW-0812">Transmembrane</keyword>
<evidence type="ECO:0000313" key="4">
    <source>
        <dbReference type="Proteomes" id="UP000800200"/>
    </source>
</evidence>
<keyword evidence="1" id="KW-1133">Transmembrane helix</keyword>
<evidence type="ECO:0000313" key="3">
    <source>
        <dbReference type="EMBL" id="KAF2187646.1"/>
    </source>
</evidence>
<dbReference type="InterPro" id="IPR046529">
    <property type="entry name" value="DUF6594"/>
</dbReference>
<keyword evidence="1" id="KW-0472">Membrane</keyword>